<keyword evidence="2" id="KW-0812">Transmembrane</keyword>
<keyword evidence="2" id="KW-0472">Membrane</keyword>
<dbReference type="EMBL" id="CP115450">
    <property type="protein sequence ID" value="WBP84529.1"/>
    <property type="molecule type" value="Genomic_DNA"/>
</dbReference>
<feature type="region of interest" description="Disordered" evidence="1">
    <location>
        <begin position="1"/>
        <end position="28"/>
    </location>
</feature>
<feature type="transmembrane region" description="Helical" evidence="2">
    <location>
        <begin position="70"/>
        <end position="92"/>
    </location>
</feature>
<gene>
    <name evidence="3" type="ORF">O1G21_00745</name>
</gene>
<evidence type="ECO:0000313" key="3">
    <source>
        <dbReference type="EMBL" id="WBP84529.1"/>
    </source>
</evidence>
<keyword evidence="4" id="KW-1185">Reference proteome</keyword>
<dbReference type="InterPro" id="IPR046291">
    <property type="entry name" value="DUF6328"/>
</dbReference>
<evidence type="ECO:0000313" key="4">
    <source>
        <dbReference type="Proteomes" id="UP001212821"/>
    </source>
</evidence>
<dbReference type="RefSeq" id="WP_270139813.1">
    <property type="nucleotide sequence ID" value="NZ_CP115450.1"/>
</dbReference>
<feature type="compositionally biased region" description="Basic and acidic residues" evidence="1">
    <location>
        <begin position="8"/>
        <end position="28"/>
    </location>
</feature>
<feature type="transmembrane region" description="Helical" evidence="2">
    <location>
        <begin position="112"/>
        <end position="134"/>
    </location>
</feature>
<feature type="compositionally biased region" description="Basic and acidic residues" evidence="1">
    <location>
        <begin position="173"/>
        <end position="182"/>
    </location>
</feature>
<organism evidence="3 4">
    <name type="scientific">Kitasatospora cathayae</name>
    <dbReference type="NCBI Taxonomy" id="3004092"/>
    <lineage>
        <taxon>Bacteria</taxon>
        <taxon>Bacillati</taxon>
        <taxon>Actinomycetota</taxon>
        <taxon>Actinomycetes</taxon>
        <taxon>Kitasatosporales</taxon>
        <taxon>Streptomycetaceae</taxon>
        <taxon>Kitasatospora</taxon>
    </lineage>
</organism>
<feature type="transmembrane region" description="Helical" evidence="2">
    <location>
        <begin position="140"/>
        <end position="159"/>
    </location>
</feature>
<sequence length="199" mass="21256">MAAPNTGRDGHAPRPRVGRQESPEERADRRWSELLQEVRVAQTGSQILFGFLLSVVFMPRFAQLGGFDRGLYVATVVLGALATGALTSPVTYHRIFAGRRLKPQLVDAAARLVAIGLVLLALTIGSALLLLLRVATGSAVSGWITAVVMLWFASCWLLLPLGHLHWRNGGPPDGHDGHDGHDGQNGQNGDDGENGDDGP</sequence>
<proteinExistence type="predicted"/>
<keyword evidence="2" id="KW-1133">Transmembrane helix</keyword>
<accession>A0ABY7PVT7</accession>
<dbReference type="Proteomes" id="UP001212821">
    <property type="component" value="Chromosome"/>
</dbReference>
<reference evidence="4" key="1">
    <citation type="submission" date="2022-12" db="EMBL/GenBank/DDBJ databases">
        <authorList>
            <person name="Mo P."/>
        </authorList>
    </citation>
    <scope>NUCLEOTIDE SEQUENCE [LARGE SCALE GENOMIC DNA]</scope>
    <source>
        <strain evidence="4">HUAS 3-15</strain>
    </source>
</reference>
<feature type="compositionally biased region" description="Acidic residues" evidence="1">
    <location>
        <begin position="190"/>
        <end position="199"/>
    </location>
</feature>
<evidence type="ECO:0000256" key="2">
    <source>
        <dbReference type="SAM" id="Phobius"/>
    </source>
</evidence>
<protein>
    <submittedName>
        <fullName evidence="3">DUF6328 family protein</fullName>
    </submittedName>
</protein>
<evidence type="ECO:0000256" key="1">
    <source>
        <dbReference type="SAM" id="MobiDB-lite"/>
    </source>
</evidence>
<name>A0ABY7PVT7_9ACTN</name>
<feature type="transmembrane region" description="Helical" evidence="2">
    <location>
        <begin position="38"/>
        <end position="58"/>
    </location>
</feature>
<dbReference type="Pfam" id="PF19853">
    <property type="entry name" value="DUF6328"/>
    <property type="match status" value="1"/>
</dbReference>
<feature type="region of interest" description="Disordered" evidence="1">
    <location>
        <begin position="172"/>
        <end position="199"/>
    </location>
</feature>